<dbReference type="InterPro" id="IPR051608">
    <property type="entry name" value="RQC_Subunit_NEMF"/>
</dbReference>
<sequence>MKAFVLKKIAERLKNYKIIKKALRVDENLILMQFDNDRYYFDLTKGNSDIYINIDYPLIKKFKAPFDIVLEKKFTKARLIDAAAKERILTITAENNNNFKKETVKIRFEFTGRYTNAIILDEEDKIIESLRHISENLSSRVVKPGIKLEELPPKEIKEKEFEIEDLEKYTQTIFKEKYEKKLNEAKKVIINRLNKKIKELQNRLKKMPSEEELNEKSEIYKKYADIAMANLYQIKPFMKEIKTYDFEGNEITIPLPKLKNINEIGNYYYNLSKKAKRKAKNLHIEKKFLTSQIEFLKNYKKLVEKSTDLSTLKSYRPPKKEKKDDENIAKFFFDDYQILVGKNENGNIKLLKTSNANDIWMHIKNYPGAHVIIKNNKLNVPEKILKEAAKLAVAFSNKDEGVVDYTKRKFVKVQQKANVEYGKYSSIKVKI</sequence>
<dbReference type="Pfam" id="PF05833">
    <property type="entry name" value="NFACT_N"/>
    <property type="match status" value="1"/>
</dbReference>
<dbReference type="PANTHER" id="PTHR15239:SF6">
    <property type="entry name" value="RIBOSOME QUALITY CONTROL COMPLEX SUBUNIT NEMF"/>
    <property type="match status" value="1"/>
</dbReference>
<dbReference type="Proteomes" id="UP000217944">
    <property type="component" value="Unassembled WGS sequence"/>
</dbReference>
<reference evidence="3 4" key="1">
    <citation type="journal article" date="2017" name="Syst. Appl. Microbiol.">
        <title>Lebetimonas natsushimae sp. nov., a novel strictly anaerobic, moderately thermophilic chemoautotroph isolated from a deep-sea hydrothermal vent polychaete nest in the Mid-Okinawa Trough.</title>
        <authorList>
            <person name="Nagata R."/>
            <person name="Takaki Y."/>
            <person name="Tame A."/>
            <person name="Nunoura T."/>
            <person name="Muto H."/>
            <person name="Mino S."/>
            <person name="Sawayama S."/>
            <person name="Takai K."/>
            <person name="Nakagawa S."/>
        </authorList>
    </citation>
    <scope>NUCLEOTIDE SEQUENCE [LARGE SCALE GENOMIC DNA]</scope>
    <source>
        <strain evidence="3 4">HS1857</strain>
    </source>
</reference>
<feature type="coiled-coil region" evidence="1">
    <location>
        <begin position="175"/>
        <end position="210"/>
    </location>
</feature>
<gene>
    <name evidence="3" type="ORF">LNAT_P0236</name>
</gene>
<name>A0A292YBQ8_9BACT</name>
<proteinExistence type="predicted"/>
<dbReference type="Gene3D" id="2.30.310.10">
    <property type="entry name" value="ibrinogen binding protein from staphylococcus aureus domain"/>
    <property type="match status" value="1"/>
</dbReference>
<dbReference type="EMBL" id="BDME01000001">
    <property type="protein sequence ID" value="GAX86941.1"/>
    <property type="molecule type" value="Genomic_DNA"/>
</dbReference>
<evidence type="ECO:0000313" key="3">
    <source>
        <dbReference type="EMBL" id="GAX86941.1"/>
    </source>
</evidence>
<dbReference type="OrthoDB" id="9766163at2"/>
<organism evidence="3 4">
    <name type="scientific">Lebetimonas natsushimae</name>
    <dbReference type="NCBI Taxonomy" id="1936991"/>
    <lineage>
        <taxon>Bacteria</taxon>
        <taxon>Pseudomonadati</taxon>
        <taxon>Campylobacterota</taxon>
        <taxon>Epsilonproteobacteria</taxon>
        <taxon>Nautiliales</taxon>
        <taxon>Nautiliaceae</taxon>
        <taxon>Lebetimonas</taxon>
    </lineage>
</organism>
<dbReference type="InterPro" id="IPR008532">
    <property type="entry name" value="NFACT_RNA-bd"/>
</dbReference>
<evidence type="ECO:0000313" key="4">
    <source>
        <dbReference type="Proteomes" id="UP000217944"/>
    </source>
</evidence>
<dbReference type="PANTHER" id="PTHR15239">
    <property type="entry name" value="NUCLEAR EXPORT MEDIATOR FACTOR NEMF"/>
    <property type="match status" value="1"/>
</dbReference>
<dbReference type="Pfam" id="PF05670">
    <property type="entry name" value="NFACT-R_1"/>
    <property type="match status" value="1"/>
</dbReference>
<comment type="caution">
    <text evidence="3">The sequence shown here is derived from an EMBL/GenBank/DDBJ whole genome shotgun (WGS) entry which is preliminary data.</text>
</comment>
<keyword evidence="4" id="KW-1185">Reference proteome</keyword>
<dbReference type="AlphaFoldDB" id="A0A292YBQ8"/>
<dbReference type="GO" id="GO:0072344">
    <property type="term" value="P:rescue of stalled ribosome"/>
    <property type="evidence" value="ECO:0007669"/>
    <property type="project" value="TreeGrafter"/>
</dbReference>
<dbReference type="GO" id="GO:0000049">
    <property type="term" value="F:tRNA binding"/>
    <property type="evidence" value="ECO:0007669"/>
    <property type="project" value="TreeGrafter"/>
</dbReference>
<accession>A0A292YBQ8</accession>
<evidence type="ECO:0000259" key="2">
    <source>
        <dbReference type="Pfam" id="PF05670"/>
    </source>
</evidence>
<evidence type="ECO:0000256" key="1">
    <source>
        <dbReference type="SAM" id="Coils"/>
    </source>
</evidence>
<protein>
    <recommendedName>
        <fullName evidence="2">NFACT RNA-binding domain-containing protein</fullName>
    </recommendedName>
</protein>
<feature type="domain" description="NFACT RNA-binding" evidence="2">
    <location>
        <begin position="334"/>
        <end position="402"/>
    </location>
</feature>
<dbReference type="GO" id="GO:1990112">
    <property type="term" value="C:RQC complex"/>
    <property type="evidence" value="ECO:0007669"/>
    <property type="project" value="TreeGrafter"/>
</dbReference>
<keyword evidence="1" id="KW-0175">Coiled coil</keyword>
<dbReference type="GO" id="GO:0043023">
    <property type="term" value="F:ribosomal large subunit binding"/>
    <property type="evidence" value="ECO:0007669"/>
    <property type="project" value="TreeGrafter"/>
</dbReference>
<dbReference type="RefSeq" id="WP_096258103.1">
    <property type="nucleotide sequence ID" value="NZ_BDME01000001.1"/>
</dbReference>